<accession>A0A3N4H996</accession>
<reference evidence="2 3" key="1">
    <citation type="journal article" date="2018" name="Nat. Ecol. Evol.">
        <title>Pezizomycetes genomes reveal the molecular basis of ectomycorrhizal truffle lifestyle.</title>
        <authorList>
            <person name="Murat C."/>
            <person name="Payen T."/>
            <person name="Noel B."/>
            <person name="Kuo A."/>
            <person name="Morin E."/>
            <person name="Chen J."/>
            <person name="Kohler A."/>
            <person name="Krizsan K."/>
            <person name="Balestrini R."/>
            <person name="Da Silva C."/>
            <person name="Montanini B."/>
            <person name="Hainaut M."/>
            <person name="Levati E."/>
            <person name="Barry K.W."/>
            <person name="Belfiori B."/>
            <person name="Cichocki N."/>
            <person name="Clum A."/>
            <person name="Dockter R.B."/>
            <person name="Fauchery L."/>
            <person name="Guy J."/>
            <person name="Iotti M."/>
            <person name="Le Tacon F."/>
            <person name="Lindquist E.A."/>
            <person name="Lipzen A."/>
            <person name="Malagnac F."/>
            <person name="Mello A."/>
            <person name="Molinier V."/>
            <person name="Miyauchi S."/>
            <person name="Poulain J."/>
            <person name="Riccioni C."/>
            <person name="Rubini A."/>
            <person name="Sitrit Y."/>
            <person name="Splivallo R."/>
            <person name="Traeger S."/>
            <person name="Wang M."/>
            <person name="Zifcakova L."/>
            <person name="Wipf D."/>
            <person name="Zambonelli A."/>
            <person name="Paolocci F."/>
            <person name="Nowrousian M."/>
            <person name="Ottonello S."/>
            <person name="Baldrian P."/>
            <person name="Spatafora J.W."/>
            <person name="Henrissat B."/>
            <person name="Nagy L.G."/>
            <person name="Aury J.M."/>
            <person name="Wincker P."/>
            <person name="Grigoriev I.V."/>
            <person name="Bonfante P."/>
            <person name="Martin F.M."/>
        </authorList>
    </citation>
    <scope>NUCLEOTIDE SEQUENCE [LARGE SCALE GENOMIC DNA]</scope>
    <source>
        <strain evidence="2 3">RN42</strain>
    </source>
</reference>
<evidence type="ECO:0000256" key="1">
    <source>
        <dbReference type="SAM" id="Phobius"/>
    </source>
</evidence>
<keyword evidence="1" id="KW-0472">Membrane</keyword>
<keyword evidence="3" id="KW-1185">Reference proteome</keyword>
<feature type="transmembrane region" description="Helical" evidence="1">
    <location>
        <begin position="12"/>
        <end position="31"/>
    </location>
</feature>
<evidence type="ECO:0000313" key="2">
    <source>
        <dbReference type="EMBL" id="RPA71259.1"/>
    </source>
</evidence>
<dbReference type="Proteomes" id="UP000275078">
    <property type="component" value="Unassembled WGS sequence"/>
</dbReference>
<gene>
    <name evidence="2" type="ORF">BJ508DRAFT_101991</name>
</gene>
<dbReference type="AlphaFoldDB" id="A0A3N4H996"/>
<organism evidence="2 3">
    <name type="scientific">Ascobolus immersus RN42</name>
    <dbReference type="NCBI Taxonomy" id="1160509"/>
    <lineage>
        <taxon>Eukaryota</taxon>
        <taxon>Fungi</taxon>
        <taxon>Dikarya</taxon>
        <taxon>Ascomycota</taxon>
        <taxon>Pezizomycotina</taxon>
        <taxon>Pezizomycetes</taxon>
        <taxon>Pezizales</taxon>
        <taxon>Ascobolaceae</taxon>
        <taxon>Ascobolus</taxon>
    </lineage>
</organism>
<evidence type="ECO:0000313" key="3">
    <source>
        <dbReference type="Proteomes" id="UP000275078"/>
    </source>
</evidence>
<sequence length="69" mass="7924">MLVDGMDCDVFLGVILFYRLCVFFFLFLLYLQLPAGVFHLHTVIIIVISLVSFLYSHLPYSLPALDALR</sequence>
<keyword evidence="1" id="KW-1133">Transmembrane helix</keyword>
<keyword evidence="1" id="KW-0812">Transmembrane</keyword>
<dbReference type="EMBL" id="ML119953">
    <property type="protein sequence ID" value="RPA71259.1"/>
    <property type="molecule type" value="Genomic_DNA"/>
</dbReference>
<feature type="transmembrane region" description="Helical" evidence="1">
    <location>
        <begin position="38"/>
        <end position="58"/>
    </location>
</feature>
<name>A0A3N4H996_ASCIM</name>
<protein>
    <submittedName>
        <fullName evidence="2">Uncharacterized protein</fullName>
    </submittedName>
</protein>
<proteinExistence type="predicted"/>